<dbReference type="CDD" id="cd00118">
    <property type="entry name" value="LysM"/>
    <property type="match status" value="2"/>
</dbReference>
<dbReference type="PANTHER" id="PTHR33734:SF22">
    <property type="entry name" value="MEMBRANE-BOUND LYTIC MUREIN TRANSGLYCOSYLASE D"/>
    <property type="match status" value="1"/>
</dbReference>
<organism evidence="3 4">
    <name type="scientific">Sulfobacillus thermosulfidooxidans (strain DSM 9293 / VKM B-1269 / AT-1)</name>
    <dbReference type="NCBI Taxonomy" id="929705"/>
    <lineage>
        <taxon>Bacteria</taxon>
        <taxon>Bacillati</taxon>
        <taxon>Bacillota</taxon>
        <taxon>Clostridia</taxon>
        <taxon>Eubacteriales</taxon>
        <taxon>Clostridiales Family XVII. Incertae Sedis</taxon>
        <taxon>Sulfobacillus</taxon>
    </lineage>
</organism>
<name>A0A1W1WLF8_SULTA</name>
<dbReference type="PANTHER" id="PTHR33734">
    <property type="entry name" value="LYSM DOMAIN-CONTAINING GPI-ANCHORED PROTEIN 2"/>
    <property type="match status" value="1"/>
</dbReference>
<evidence type="ECO:0000313" key="4">
    <source>
        <dbReference type="Proteomes" id="UP000192660"/>
    </source>
</evidence>
<feature type="compositionally biased region" description="Polar residues" evidence="1">
    <location>
        <begin position="39"/>
        <end position="48"/>
    </location>
</feature>
<dbReference type="Proteomes" id="UP000192660">
    <property type="component" value="Unassembled WGS sequence"/>
</dbReference>
<dbReference type="Pfam" id="PF01476">
    <property type="entry name" value="LysM"/>
    <property type="match status" value="2"/>
</dbReference>
<feature type="region of interest" description="Disordered" evidence="1">
    <location>
        <begin position="39"/>
        <end position="74"/>
    </location>
</feature>
<keyword evidence="4" id="KW-1185">Reference proteome</keyword>
<dbReference type="InterPro" id="IPR018392">
    <property type="entry name" value="LysM"/>
</dbReference>
<dbReference type="Pfam" id="PF07486">
    <property type="entry name" value="Hydrolase_2"/>
    <property type="match status" value="1"/>
</dbReference>
<dbReference type="Gene3D" id="6.20.240.60">
    <property type="match status" value="1"/>
</dbReference>
<dbReference type="SMART" id="SM00257">
    <property type="entry name" value="LysM"/>
    <property type="match status" value="2"/>
</dbReference>
<feature type="compositionally biased region" description="Pro residues" evidence="1">
    <location>
        <begin position="59"/>
        <end position="74"/>
    </location>
</feature>
<dbReference type="InterPro" id="IPR036779">
    <property type="entry name" value="LysM_dom_sf"/>
</dbReference>
<dbReference type="AlphaFoldDB" id="A0A1W1WLF8"/>
<dbReference type="PROSITE" id="PS51782">
    <property type="entry name" value="LYSM"/>
    <property type="match status" value="2"/>
</dbReference>
<evidence type="ECO:0000313" key="3">
    <source>
        <dbReference type="EMBL" id="SMC07096.1"/>
    </source>
</evidence>
<protein>
    <submittedName>
        <fullName evidence="3">N-acetylmuramoyl-L-alanine amidase</fullName>
    </submittedName>
</protein>
<gene>
    <name evidence="3" type="ORF">SAMN00768000_3201</name>
</gene>
<feature type="domain" description="LysM" evidence="2">
    <location>
        <begin position="127"/>
        <end position="170"/>
    </location>
</feature>
<dbReference type="RefSeq" id="WP_020374878.1">
    <property type="nucleotide sequence ID" value="NZ_FWWY01000001.1"/>
</dbReference>
<dbReference type="InterPro" id="IPR042047">
    <property type="entry name" value="SleB_dom1"/>
</dbReference>
<accession>A0A1W1WLF8</accession>
<feature type="domain" description="LysM" evidence="2">
    <location>
        <begin position="82"/>
        <end position="125"/>
    </location>
</feature>
<dbReference type="SUPFAM" id="SSF54106">
    <property type="entry name" value="LysM domain"/>
    <property type="match status" value="2"/>
</dbReference>
<dbReference type="STRING" id="28034.BFX07_06360"/>
<proteinExistence type="predicted"/>
<dbReference type="InterPro" id="IPR011105">
    <property type="entry name" value="Cell_wall_hydrolase_SleB"/>
</dbReference>
<evidence type="ECO:0000259" key="2">
    <source>
        <dbReference type="PROSITE" id="PS51782"/>
    </source>
</evidence>
<dbReference type="Gene3D" id="3.10.350.10">
    <property type="entry name" value="LysM domain"/>
    <property type="match status" value="2"/>
</dbReference>
<dbReference type="EMBL" id="FWWY01000001">
    <property type="protein sequence ID" value="SMC07096.1"/>
    <property type="molecule type" value="Genomic_DNA"/>
</dbReference>
<dbReference type="Gene3D" id="1.10.10.2520">
    <property type="entry name" value="Cell wall hydrolase SleB, domain 1"/>
    <property type="match status" value="1"/>
</dbReference>
<sequence length="314" mass="34671">MIQAPPMRSWVRNASRWPLRIIAGVFALSLTTVMHGTLTPNVSRSNPTDAPKPTHVEPAPIPKNRPLPVIKPMPKPLTRPPRVYHIQWGDSLWAISNKFHVSIQELEELNHLTSTTIYAGQTLLIPQTYVVKPHDTLNTIARQFKVSLVALWHENRLLTDKLQPGQTLVIPYTGQAVASYQAPAAPLASPTSPSLPYSREDFRLLAHLVHAEAGNQPFIGQVAVAAVVLNRLKTPGFPKTIPQVIEEPGQFESVSNGTIWSPANSIAYLAVSAALKGWDPTHGALFYYNPSLPYDNWMNSLPITAVIGDQVFCR</sequence>
<dbReference type="GO" id="GO:0016787">
    <property type="term" value="F:hydrolase activity"/>
    <property type="evidence" value="ECO:0007669"/>
    <property type="project" value="InterPro"/>
</dbReference>
<reference evidence="4" key="1">
    <citation type="submission" date="2017-04" db="EMBL/GenBank/DDBJ databases">
        <authorList>
            <person name="Varghese N."/>
            <person name="Submissions S."/>
        </authorList>
    </citation>
    <scope>NUCLEOTIDE SEQUENCE [LARGE SCALE GENOMIC DNA]</scope>
    <source>
        <strain evidence="4">DSM 9293</strain>
    </source>
</reference>
<evidence type="ECO:0000256" key="1">
    <source>
        <dbReference type="SAM" id="MobiDB-lite"/>
    </source>
</evidence>